<gene>
    <name evidence="1" type="ORF">BU26DRAFT_525266</name>
</gene>
<keyword evidence="2" id="KW-1185">Reference proteome</keyword>
<evidence type="ECO:0000313" key="1">
    <source>
        <dbReference type="EMBL" id="KAF2241441.1"/>
    </source>
</evidence>
<proteinExistence type="predicted"/>
<dbReference type="GeneID" id="54583798"/>
<evidence type="ECO:0000313" key="2">
    <source>
        <dbReference type="Proteomes" id="UP000800094"/>
    </source>
</evidence>
<organism evidence="1 2">
    <name type="scientific">Trematosphaeria pertusa</name>
    <dbReference type="NCBI Taxonomy" id="390896"/>
    <lineage>
        <taxon>Eukaryota</taxon>
        <taxon>Fungi</taxon>
        <taxon>Dikarya</taxon>
        <taxon>Ascomycota</taxon>
        <taxon>Pezizomycotina</taxon>
        <taxon>Dothideomycetes</taxon>
        <taxon>Pleosporomycetidae</taxon>
        <taxon>Pleosporales</taxon>
        <taxon>Massarineae</taxon>
        <taxon>Trematosphaeriaceae</taxon>
        <taxon>Trematosphaeria</taxon>
    </lineage>
</organism>
<dbReference type="AlphaFoldDB" id="A0A6A6HTV4"/>
<dbReference type="EMBL" id="ML987212">
    <property type="protein sequence ID" value="KAF2241441.1"/>
    <property type="molecule type" value="Genomic_DNA"/>
</dbReference>
<dbReference type="RefSeq" id="XP_033676445.1">
    <property type="nucleotide sequence ID" value="XM_033830468.1"/>
</dbReference>
<sequence length="67" mass="7218">MCKYTMQKIKPGGCKAVPPHVYTEKQITDYCDKAPAKNNIPCDNQVENTATHITITAAGQGCSECGT</sequence>
<name>A0A6A6HTV4_9PLEO</name>
<accession>A0A6A6HTV4</accession>
<dbReference type="Proteomes" id="UP000800094">
    <property type="component" value="Unassembled WGS sequence"/>
</dbReference>
<protein>
    <submittedName>
        <fullName evidence="1">Uncharacterized protein</fullName>
    </submittedName>
</protein>
<reference evidence="1" key="1">
    <citation type="journal article" date="2020" name="Stud. Mycol.">
        <title>101 Dothideomycetes genomes: a test case for predicting lifestyles and emergence of pathogens.</title>
        <authorList>
            <person name="Haridas S."/>
            <person name="Albert R."/>
            <person name="Binder M."/>
            <person name="Bloem J."/>
            <person name="Labutti K."/>
            <person name="Salamov A."/>
            <person name="Andreopoulos B."/>
            <person name="Baker S."/>
            <person name="Barry K."/>
            <person name="Bills G."/>
            <person name="Bluhm B."/>
            <person name="Cannon C."/>
            <person name="Castanera R."/>
            <person name="Culley D."/>
            <person name="Daum C."/>
            <person name="Ezra D."/>
            <person name="Gonzalez J."/>
            <person name="Henrissat B."/>
            <person name="Kuo A."/>
            <person name="Liang C."/>
            <person name="Lipzen A."/>
            <person name="Lutzoni F."/>
            <person name="Magnuson J."/>
            <person name="Mondo S."/>
            <person name="Nolan M."/>
            <person name="Ohm R."/>
            <person name="Pangilinan J."/>
            <person name="Park H.-J."/>
            <person name="Ramirez L."/>
            <person name="Alfaro M."/>
            <person name="Sun H."/>
            <person name="Tritt A."/>
            <person name="Yoshinaga Y."/>
            <person name="Zwiers L.-H."/>
            <person name="Turgeon B."/>
            <person name="Goodwin S."/>
            <person name="Spatafora J."/>
            <person name="Crous P."/>
            <person name="Grigoriev I."/>
        </authorList>
    </citation>
    <scope>NUCLEOTIDE SEQUENCE</scope>
    <source>
        <strain evidence="1">CBS 122368</strain>
    </source>
</reference>